<dbReference type="AlphaFoldDB" id="A0A9P5RIF0"/>
<keyword evidence="11" id="KW-0206">Cytoskeleton</keyword>
<organism evidence="15 16">
    <name type="scientific">Linnemannia schmuckeri</name>
    <dbReference type="NCBI Taxonomy" id="64567"/>
    <lineage>
        <taxon>Eukaryota</taxon>
        <taxon>Fungi</taxon>
        <taxon>Fungi incertae sedis</taxon>
        <taxon>Mucoromycota</taxon>
        <taxon>Mortierellomycotina</taxon>
        <taxon>Mortierellomycetes</taxon>
        <taxon>Mortierellales</taxon>
        <taxon>Mortierellaceae</taxon>
        <taxon>Linnemannia</taxon>
    </lineage>
</organism>
<dbReference type="EMBL" id="JAAAUQ010001814">
    <property type="protein sequence ID" value="KAF9132975.1"/>
    <property type="molecule type" value="Genomic_DNA"/>
</dbReference>
<keyword evidence="16" id="KW-1185">Reference proteome</keyword>
<proteinExistence type="inferred from homology"/>
<dbReference type="FunFam" id="1.10.287.600:FF:000002">
    <property type="entry name" value="Tubulin beta chain"/>
    <property type="match status" value="1"/>
</dbReference>
<dbReference type="GO" id="GO:0005874">
    <property type="term" value="C:microtubule"/>
    <property type="evidence" value="ECO:0007669"/>
    <property type="project" value="UniProtKB-KW"/>
</dbReference>
<dbReference type="InterPro" id="IPR017975">
    <property type="entry name" value="Tubulin_CS"/>
</dbReference>
<dbReference type="OrthoDB" id="1662883at2759"/>
<dbReference type="Gene3D" id="3.30.1330.20">
    <property type="entry name" value="Tubulin/FtsZ, C-terminal domain"/>
    <property type="match status" value="1"/>
</dbReference>
<dbReference type="GO" id="GO:0003924">
    <property type="term" value="F:GTPase activity"/>
    <property type="evidence" value="ECO:0007669"/>
    <property type="project" value="InterPro"/>
</dbReference>
<dbReference type="InterPro" id="IPR037103">
    <property type="entry name" value="Tubulin/FtsZ-like_C"/>
</dbReference>
<comment type="subunit">
    <text evidence="4 12">Dimer of alpha and beta chains. A typical microtubule is a hollow water-filled tube with an outer diameter of 25 nm and an inner diameter of 15 nM. Alpha-beta heterodimers associate head-to-tail to form protofilaments running lengthwise along the microtubule wall with the beta-tubulin subunit facing the microtubule plus end conferring a structural polarity. Microtubules usually have 13 protofilaments but different protofilament numbers can be found in some organisms and specialized cells.</text>
</comment>
<dbReference type="GO" id="GO:0046872">
    <property type="term" value="F:metal ion binding"/>
    <property type="evidence" value="ECO:0007669"/>
    <property type="project" value="UniProtKB-KW"/>
</dbReference>
<dbReference type="PANTHER" id="PTHR11588">
    <property type="entry name" value="TUBULIN"/>
    <property type="match status" value="1"/>
</dbReference>
<dbReference type="CDD" id="cd02187">
    <property type="entry name" value="beta_tubulin"/>
    <property type="match status" value="1"/>
</dbReference>
<dbReference type="InterPro" id="IPR018316">
    <property type="entry name" value="Tubulin/FtsZ_2-layer-sand-dom"/>
</dbReference>
<evidence type="ECO:0000256" key="6">
    <source>
        <dbReference type="ARBA" id="ARBA00022701"/>
    </source>
</evidence>
<evidence type="ECO:0000256" key="8">
    <source>
        <dbReference type="ARBA" id="ARBA00022741"/>
    </source>
</evidence>
<comment type="similarity">
    <text evidence="3 12">Belongs to the tubulin family.</text>
</comment>
<protein>
    <recommendedName>
        <fullName evidence="12">Tubulin beta chain</fullName>
    </recommendedName>
</protein>
<gene>
    <name evidence="15" type="primary">TUBB4B</name>
    <name evidence="15" type="ORF">BG015_003635</name>
</gene>
<evidence type="ECO:0000256" key="3">
    <source>
        <dbReference type="ARBA" id="ARBA00009636"/>
    </source>
</evidence>
<evidence type="ECO:0000259" key="13">
    <source>
        <dbReference type="SMART" id="SM00864"/>
    </source>
</evidence>
<comment type="cofactor">
    <cofactor evidence="1">
        <name>Mg(2+)</name>
        <dbReference type="ChEBI" id="CHEBI:18420"/>
    </cofactor>
</comment>
<feature type="domain" description="Tubulin/FtsZ 2-layer sandwich" evidence="14">
    <location>
        <begin position="246"/>
        <end position="383"/>
    </location>
</feature>
<feature type="domain" description="Tubulin/FtsZ GTPase" evidence="13">
    <location>
        <begin position="47"/>
        <end position="244"/>
    </location>
</feature>
<dbReference type="Gene3D" id="1.10.287.600">
    <property type="entry name" value="Helix hairpin bin"/>
    <property type="match status" value="1"/>
</dbReference>
<dbReference type="SMART" id="SM00864">
    <property type="entry name" value="Tubulin"/>
    <property type="match status" value="1"/>
</dbReference>
<dbReference type="GO" id="GO:0005200">
    <property type="term" value="F:structural constituent of cytoskeleton"/>
    <property type="evidence" value="ECO:0007669"/>
    <property type="project" value="InterPro"/>
</dbReference>
<dbReference type="InterPro" id="IPR013838">
    <property type="entry name" value="Beta-tubulin_BS"/>
</dbReference>
<evidence type="ECO:0000256" key="5">
    <source>
        <dbReference type="ARBA" id="ARBA00022490"/>
    </source>
</evidence>
<comment type="function">
    <text evidence="12">Tubulin is the major constituent of microtubules, a cylinder consisting of laterally associated linear protofilaments composed of alpha- and beta-tubulin heterodimers. Microtubules grow by the addition of GTP-tubulin dimers to the microtubule end, where a stabilizing cap forms. Below the cap, tubulin dimers are in GDP-bound state, owing to GTPase activity of alpha-tubulin.</text>
</comment>
<dbReference type="InterPro" id="IPR002453">
    <property type="entry name" value="Beta_tubulin"/>
</dbReference>
<reference evidence="15" key="1">
    <citation type="journal article" date="2020" name="Fungal Divers.">
        <title>Resolving the Mortierellaceae phylogeny through synthesis of multi-gene phylogenetics and phylogenomics.</title>
        <authorList>
            <person name="Vandepol N."/>
            <person name="Liber J."/>
            <person name="Desiro A."/>
            <person name="Na H."/>
            <person name="Kennedy M."/>
            <person name="Barry K."/>
            <person name="Grigoriev I.V."/>
            <person name="Miller A.N."/>
            <person name="O'Donnell K."/>
            <person name="Stajich J.E."/>
            <person name="Bonito G."/>
        </authorList>
    </citation>
    <scope>NUCLEOTIDE SEQUENCE</scope>
    <source>
        <strain evidence="15">NRRL 6426</strain>
    </source>
</reference>
<evidence type="ECO:0000256" key="1">
    <source>
        <dbReference type="ARBA" id="ARBA00001946"/>
    </source>
</evidence>
<dbReference type="GO" id="GO:0097435">
    <property type="term" value="P:supramolecular fiber organization"/>
    <property type="evidence" value="ECO:0007669"/>
    <property type="project" value="UniProtKB-ARBA"/>
</dbReference>
<dbReference type="PRINTS" id="PR01161">
    <property type="entry name" value="TUBULIN"/>
</dbReference>
<dbReference type="PROSITE" id="PS00228">
    <property type="entry name" value="TUBULIN_B_AUTOREG"/>
    <property type="match status" value="1"/>
</dbReference>
<dbReference type="InterPro" id="IPR000217">
    <property type="entry name" value="Tubulin"/>
</dbReference>
<name>A0A9P5RIF0_9FUNG</name>
<dbReference type="InterPro" id="IPR023123">
    <property type="entry name" value="Tubulin_C"/>
</dbReference>
<keyword evidence="10 12" id="KW-0342">GTP-binding</keyword>
<comment type="caution">
    <text evidence="15">The sequence shown here is derived from an EMBL/GenBank/DDBJ whole genome shotgun (WGS) entry which is preliminary data.</text>
</comment>
<dbReference type="Proteomes" id="UP000748756">
    <property type="component" value="Unassembled WGS sequence"/>
</dbReference>
<evidence type="ECO:0000259" key="14">
    <source>
        <dbReference type="SMART" id="SM00865"/>
    </source>
</evidence>
<dbReference type="SUPFAM" id="SSF55307">
    <property type="entry name" value="Tubulin C-terminal domain-like"/>
    <property type="match status" value="1"/>
</dbReference>
<comment type="subcellular location">
    <subcellularLocation>
        <location evidence="2">Cytoplasm</location>
        <location evidence="2">Cytoskeleton</location>
    </subcellularLocation>
</comment>
<dbReference type="Pfam" id="PF00091">
    <property type="entry name" value="Tubulin"/>
    <property type="match status" value="1"/>
</dbReference>
<dbReference type="FunFam" id="3.40.50.1440:FF:000003">
    <property type="entry name" value="Tubulin beta chain"/>
    <property type="match status" value="1"/>
</dbReference>
<dbReference type="InterPro" id="IPR003008">
    <property type="entry name" value="Tubulin_FtsZ_GTPase"/>
</dbReference>
<dbReference type="InterPro" id="IPR008280">
    <property type="entry name" value="Tub_FtsZ_C"/>
</dbReference>
<evidence type="ECO:0000313" key="16">
    <source>
        <dbReference type="Proteomes" id="UP000748756"/>
    </source>
</evidence>
<keyword evidence="9" id="KW-0460">Magnesium</keyword>
<dbReference type="FunFam" id="3.30.1330.20:FF:000002">
    <property type="entry name" value="Tubulin beta chain"/>
    <property type="match status" value="1"/>
</dbReference>
<evidence type="ECO:0000256" key="11">
    <source>
        <dbReference type="ARBA" id="ARBA00023212"/>
    </source>
</evidence>
<evidence type="ECO:0000256" key="12">
    <source>
        <dbReference type="RuleBase" id="RU000352"/>
    </source>
</evidence>
<dbReference type="GO" id="GO:0005525">
    <property type="term" value="F:GTP binding"/>
    <property type="evidence" value="ECO:0007669"/>
    <property type="project" value="UniProtKB-UniRule"/>
</dbReference>
<dbReference type="GO" id="GO:0000070">
    <property type="term" value="P:mitotic sister chromatid segregation"/>
    <property type="evidence" value="ECO:0007669"/>
    <property type="project" value="UniProtKB-ARBA"/>
</dbReference>
<dbReference type="GO" id="GO:0007052">
    <property type="term" value="P:mitotic spindle organization"/>
    <property type="evidence" value="ECO:0007669"/>
    <property type="project" value="UniProtKB-ARBA"/>
</dbReference>
<sequence length="447" mass="50081">MREIVHLQTGQCGNQIGGKFWEVISDEHGIDKTGVYNGDSDLQLERINVYYNEANGGKYVPRAVLVDLEPGTIDAVRTGPFGELFRPDNYIFGQSGAGNNWAKGHYTEGAELVDSVLDVVRKEAESCDCLQGFQITHSLGGGTGAGMGTLLISKIREEYPDRMMCTFSVMPSPKVSDTVVEPYNATLSVHQLVENSDETFCIDNEALYDICFRTLKLTAPSYGDLNHLVSVVMSGITTSLRFPGQLNADLRKLAVNLVPFPRLHFFMVGFAPLTATNTASFRALTVPELTQQMFDAKNMMAASDPRHGRYLTVAAMFRGRMSTKEVDEQMLNVQSKNSSYFVEWIPNNVKTAVCDIPPRGLKMSVTFIGNSTAIQELFKRISEQFTAMFRRKAFLHWYTGEGMDEMEFTEAESNMNDLVSEYQQYQDATVEEDDVEYEDDIQQDMDI</sequence>
<keyword evidence="5" id="KW-0963">Cytoplasm</keyword>
<keyword evidence="6 12" id="KW-0493">Microtubule</keyword>
<evidence type="ECO:0000256" key="4">
    <source>
        <dbReference type="ARBA" id="ARBA00011747"/>
    </source>
</evidence>
<keyword evidence="7" id="KW-0479">Metal-binding</keyword>
<dbReference type="SMART" id="SM00865">
    <property type="entry name" value="Tubulin_C"/>
    <property type="match status" value="1"/>
</dbReference>
<dbReference type="Gene3D" id="3.40.50.1440">
    <property type="entry name" value="Tubulin/FtsZ, GTPase domain"/>
    <property type="match status" value="1"/>
</dbReference>
<dbReference type="InterPro" id="IPR036525">
    <property type="entry name" value="Tubulin/FtsZ_GTPase_sf"/>
</dbReference>
<accession>A0A9P5RIF0</accession>
<dbReference type="Pfam" id="PF03953">
    <property type="entry name" value="Tubulin_C"/>
    <property type="match status" value="1"/>
</dbReference>
<evidence type="ECO:0000256" key="9">
    <source>
        <dbReference type="ARBA" id="ARBA00022842"/>
    </source>
</evidence>
<evidence type="ECO:0000313" key="15">
    <source>
        <dbReference type="EMBL" id="KAF9132975.1"/>
    </source>
</evidence>
<evidence type="ECO:0000256" key="2">
    <source>
        <dbReference type="ARBA" id="ARBA00004245"/>
    </source>
</evidence>
<evidence type="ECO:0000256" key="7">
    <source>
        <dbReference type="ARBA" id="ARBA00022723"/>
    </source>
</evidence>
<dbReference type="PROSITE" id="PS00227">
    <property type="entry name" value="TUBULIN"/>
    <property type="match status" value="1"/>
</dbReference>
<dbReference type="SUPFAM" id="SSF52490">
    <property type="entry name" value="Tubulin nucleotide-binding domain-like"/>
    <property type="match status" value="1"/>
</dbReference>
<evidence type="ECO:0000256" key="10">
    <source>
        <dbReference type="ARBA" id="ARBA00023134"/>
    </source>
</evidence>
<keyword evidence="8 12" id="KW-0547">Nucleotide-binding</keyword>
<dbReference type="PRINTS" id="PR01163">
    <property type="entry name" value="BETATUBULIN"/>
</dbReference>